<sequence>MKLKLFIVLTGLFLVTACTGPDYSAGSEGRLNAQGQANISQYPNSDVFIRQLKGEWVGDQYRARVIIENSSSMTETMQYQFNWYNAAGDELDIDGHAWTPVTVYGHNQKTLTSLSADPGAVNFRVVVRHLSGTTTFKTNFFGIK</sequence>
<dbReference type="Pfam" id="PF07233">
    <property type="entry name" value="DUF1425"/>
    <property type="match status" value="1"/>
</dbReference>
<keyword evidence="2" id="KW-1185">Reference proteome</keyword>
<organism evidence="1 2">
    <name type="scientific">Candidatus Venteria ishoeyi</name>
    <dbReference type="NCBI Taxonomy" id="1899563"/>
    <lineage>
        <taxon>Bacteria</taxon>
        <taxon>Pseudomonadati</taxon>
        <taxon>Pseudomonadota</taxon>
        <taxon>Gammaproteobacteria</taxon>
        <taxon>Thiotrichales</taxon>
        <taxon>Thiotrichaceae</taxon>
        <taxon>Venteria</taxon>
    </lineage>
</organism>
<gene>
    <name evidence="1" type="ORF">MBHS_03772</name>
</gene>
<evidence type="ECO:0000313" key="2">
    <source>
        <dbReference type="Proteomes" id="UP000236724"/>
    </source>
</evidence>
<evidence type="ECO:0008006" key="3">
    <source>
        <dbReference type="Google" id="ProtNLM"/>
    </source>
</evidence>
<dbReference type="AlphaFoldDB" id="A0A1H6FFS5"/>
<evidence type="ECO:0000313" key="1">
    <source>
        <dbReference type="EMBL" id="SEH07885.1"/>
    </source>
</evidence>
<reference evidence="1 2" key="1">
    <citation type="submission" date="2016-10" db="EMBL/GenBank/DDBJ databases">
        <authorList>
            <person name="de Groot N.N."/>
        </authorList>
    </citation>
    <scope>NUCLEOTIDE SEQUENCE [LARGE SCALE GENOMIC DNA]</scope>
    <source>
        <strain evidence="1">MBHS1</strain>
    </source>
</reference>
<protein>
    <recommendedName>
        <fullName evidence="3">DUF1425 domain-containing protein</fullName>
    </recommendedName>
</protein>
<dbReference type="InterPro" id="IPR038483">
    <property type="entry name" value="YcfL-like_sf"/>
</dbReference>
<dbReference type="OrthoDB" id="9131561at2"/>
<proteinExistence type="predicted"/>
<dbReference type="EMBL" id="FMSV02000542">
    <property type="protein sequence ID" value="SEH07885.1"/>
    <property type="molecule type" value="Genomic_DNA"/>
</dbReference>
<dbReference type="PROSITE" id="PS51257">
    <property type="entry name" value="PROKAR_LIPOPROTEIN"/>
    <property type="match status" value="1"/>
</dbReference>
<dbReference type="Gene3D" id="2.60.40.3230">
    <property type="match status" value="1"/>
</dbReference>
<name>A0A1H6FFS5_9GAMM</name>
<dbReference type="RefSeq" id="WP_103921480.1">
    <property type="nucleotide sequence ID" value="NZ_FMSV02000542.1"/>
</dbReference>
<accession>A0A1H6FFS5</accession>
<dbReference type="CDD" id="cd09030">
    <property type="entry name" value="DUF1425"/>
    <property type="match status" value="1"/>
</dbReference>
<dbReference type="InterPro" id="IPR010824">
    <property type="entry name" value="DUF1425"/>
</dbReference>
<dbReference type="Proteomes" id="UP000236724">
    <property type="component" value="Unassembled WGS sequence"/>
</dbReference>